<evidence type="ECO:0000313" key="2">
    <source>
        <dbReference type="Proteomes" id="UP000590542"/>
    </source>
</evidence>
<comment type="caution">
    <text evidence="1">The sequence shown here is derived from an EMBL/GenBank/DDBJ whole genome shotgun (WGS) entry which is preliminary data.</text>
</comment>
<reference evidence="1 2" key="1">
    <citation type="journal article" date="2020" name="Biotechnol. Biofuels">
        <title>New insights from the biogas microbiome by comprehensive genome-resolved metagenomics of nearly 1600 species originating from multiple anaerobic digesters.</title>
        <authorList>
            <person name="Campanaro S."/>
            <person name="Treu L."/>
            <person name="Rodriguez-R L.M."/>
            <person name="Kovalovszki A."/>
            <person name="Ziels R.M."/>
            <person name="Maus I."/>
            <person name="Zhu X."/>
            <person name="Kougias P.G."/>
            <person name="Basile A."/>
            <person name="Luo G."/>
            <person name="Schluter A."/>
            <person name="Konstantinidis K.T."/>
            <person name="Angelidaki I."/>
        </authorList>
    </citation>
    <scope>NUCLEOTIDE SEQUENCE [LARGE SCALE GENOMIC DNA]</scope>
    <source>
        <strain evidence="1">AS27yjCOA_202</strain>
    </source>
</reference>
<evidence type="ECO:0000313" key="1">
    <source>
        <dbReference type="EMBL" id="NMB91857.1"/>
    </source>
</evidence>
<dbReference type="AlphaFoldDB" id="A0A7X9E7S2"/>
<proteinExistence type="predicted"/>
<dbReference type="EMBL" id="JAAZNV010000011">
    <property type="protein sequence ID" value="NMB91857.1"/>
    <property type="molecule type" value="Genomic_DNA"/>
</dbReference>
<dbReference type="Proteomes" id="UP000590542">
    <property type="component" value="Unassembled WGS sequence"/>
</dbReference>
<sequence>MSDFKYPSVGSVWVLTKDLVVTTLGQDKKPTSLRKGTNVKVTGAREGCILIWVESSNTRAEVLKENWVLFEPYSSH</sequence>
<organism evidence="1 2">
    <name type="scientific">candidate division WWE3 bacterium</name>
    <dbReference type="NCBI Taxonomy" id="2053526"/>
    <lineage>
        <taxon>Bacteria</taxon>
        <taxon>Katanobacteria</taxon>
    </lineage>
</organism>
<gene>
    <name evidence="1" type="ORF">GYA37_03360</name>
</gene>
<protein>
    <submittedName>
        <fullName evidence="1">Uncharacterized protein</fullName>
    </submittedName>
</protein>
<accession>A0A7X9E7S2</accession>
<name>A0A7X9E7S2_UNCKA</name>